<dbReference type="EMBL" id="CYZX01000008">
    <property type="protein sequence ID" value="CUO37631.1"/>
    <property type="molecule type" value="Genomic_DNA"/>
</dbReference>
<protein>
    <submittedName>
        <fullName evidence="9">Binding-protein-dependent transport system inner membrane protein</fullName>
    </submittedName>
</protein>
<evidence type="ECO:0000256" key="7">
    <source>
        <dbReference type="RuleBase" id="RU363032"/>
    </source>
</evidence>
<evidence type="ECO:0000256" key="4">
    <source>
        <dbReference type="ARBA" id="ARBA00022692"/>
    </source>
</evidence>
<name>A0A174EIY0_9CLOT</name>
<sequence>MKQYIIRRVLISIGVLFGVSFLIYGILRLMPGDFVEQMTSGNPTITAEQKELLRESYGLNGTVVEGYVSWIKNALKGDFGTSFLFQKPVTEVISSRMWTSFSLAAIAFVLQLCIAIPLGIFASTRQYTKTDYLIVFLALAGISLPSFFLAAVLQRTFSMGLGWLPLSGMVTARENFTGFRLTLDIGYHFILPITVFVITGVGSWLRYVRTNMLEVLNADYIRTARAKGLSERKVIGKHGFRNTLIPIVTFIGGTIPSLFAGAIISEGIFSIPGLGKAALDAVNNKDLPFLMGYLMFMAVLTLLGTLISDILYAVVDPRIRYN</sequence>
<feature type="transmembrane region" description="Helical" evidence="7">
    <location>
        <begin position="132"/>
        <end position="153"/>
    </location>
</feature>
<dbReference type="RefSeq" id="WP_055265158.1">
    <property type="nucleotide sequence ID" value="NZ_CABIXQ010000008.1"/>
</dbReference>
<evidence type="ECO:0000313" key="9">
    <source>
        <dbReference type="EMBL" id="CUO37631.1"/>
    </source>
</evidence>
<feature type="transmembrane region" description="Helical" evidence="7">
    <location>
        <begin position="243"/>
        <end position="269"/>
    </location>
</feature>
<evidence type="ECO:0000256" key="3">
    <source>
        <dbReference type="ARBA" id="ARBA00022475"/>
    </source>
</evidence>
<keyword evidence="3" id="KW-1003">Cell membrane</keyword>
<dbReference type="SUPFAM" id="SSF161098">
    <property type="entry name" value="MetI-like"/>
    <property type="match status" value="1"/>
</dbReference>
<evidence type="ECO:0000256" key="5">
    <source>
        <dbReference type="ARBA" id="ARBA00022989"/>
    </source>
</evidence>
<gene>
    <name evidence="9" type="primary">dppB_2</name>
    <name evidence="9" type="ORF">ERS852471_01461</name>
</gene>
<evidence type="ECO:0000259" key="8">
    <source>
        <dbReference type="PROSITE" id="PS50928"/>
    </source>
</evidence>
<dbReference type="PROSITE" id="PS50928">
    <property type="entry name" value="ABC_TM1"/>
    <property type="match status" value="1"/>
</dbReference>
<accession>A0A174EIY0</accession>
<dbReference type="OrthoDB" id="9773221at2"/>
<organism evidence="9 10">
    <name type="scientific">Clostridium disporicum</name>
    <dbReference type="NCBI Taxonomy" id="84024"/>
    <lineage>
        <taxon>Bacteria</taxon>
        <taxon>Bacillati</taxon>
        <taxon>Bacillota</taxon>
        <taxon>Clostridia</taxon>
        <taxon>Eubacteriales</taxon>
        <taxon>Clostridiaceae</taxon>
        <taxon>Clostridium</taxon>
    </lineage>
</organism>
<feature type="domain" description="ABC transmembrane type-1" evidence="8">
    <location>
        <begin position="97"/>
        <end position="312"/>
    </location>
</feature>
<keyword evidence="2 7" id="KW-0813">Transport</keyword>
<feature type="transmembrane region" description="Helical" evidence="7">
    <location>
        <begin position="97"/>
        <end position="120"/>
    </location>
</feature>
<evidence type="ECO:0000256" key="1">
    <source>
        <dbReference type="ARBA" id="ARBA00004651"/>
    </source>
</evidence>
<dbReference type="Gene3D" id="1.10.3720.10">
    <property type="entry name" value="MetI-like"/>
    <property type="match status" value="1"/>
</dbReference>
<feature type="transmembrane region" description="Helical" evidence="7">
    <location>
        <begin position="185"/>
        <end position="205"/>
    </location>
</feature>
<dbReference type="GO" id="GO:0055085">
    <property type="term" value="P:transmembrane transport"/>
    <property type="evidence" value="ECO:0007669"/>
    <property type="project" value="InterPro"/>
</dbReference>
<dbReference type="CDD" id="cd06261">
    <property type="entry name" value="TM_PBP2"/>
    <property type="match status" value="1"/>
</dbReference>
<dbReference type="InterPro" id="IPR000515">
    <property type="entry name" value="MetI-like"/>
</dbReference>
<evidence type="ECO:0000256" key="2">
    <source>
        <dbReference type="ARBA" id="ARBA00022448"/>
    </source>
</evidence>
<dbReference type="PANTHER" id="PTHR30465">
    <property type="entry name" value="INNER MEMBRANE ABC TRANSPORTER"/>
    <property type="match status" value="1"/>
</dbReference>
<feature type="transmembrane region" description="Helical" evidence="7">
    <location>
        <begin position="289"/>
        <end position="315"/>
    </location>
</feature>
<evidence type="ECO:0000256" key="6">
    <source>
        <dbReference type="ARBA" id="ARBA00023136"/>
    </source>
</evidence>
<dbReference type="Pfam" id="PF19300">
    <property type="entry name" value="BPD_transp_1_N"/>
    <property type="match status" value="1"/>
</dbReference>
<reference evidence="9 10" key="1">
    <citation type="submission" date="2015-09" db="EMBL/GenBank/DDBJ databases">
        <authorList>
            <consortium name="Pathogen Informatics"/>
        </authorList>
    </citation>
    <scope>NUCLEOTIDE SEQUENCE [LARGE SCALE GENOMIC DNA]</scope>
    <source>
        <strain evidence="9 10">2789STDY5834856</strain>
    </source>
</reference>
<feature type="transmembrane region" description="Helical" evidence="7">
    <location>
        <begin position="9"/>
        <end position="27"/>
    </location>
</feature>
<keyword evidence="6 7" id="KW-0472">Membrane</keyword>
<dbReference type="AlphaFoldDB" id="A0A174EIY0"/>
<comment type="subcellular location">
    <subcellularLocation>
        <location evidence="1 7">Cell membrane</location>
        <topology evidence="1 7">Multi-pass membrane protein</topology>
    </subcellularLocation>
</comment>
<dbReference type="Proteomes" id="UP000095594">
    <property type="component" value="Unassembled WGS sequence"/>
</dbReference>
<evidence type="ECO:0000313" key="10">
    <source>
        <dbReference type="Proteomes" id="UP000095594"/>
    </source>
</evidence>
<dbReference type="GO" id="GO:0005886">
    <property type="term" value="C:plasma membrane"/>
    <property type="evidence" value="ECO:0007669"/>
    <property type="project" value="UniProtKB-SubCell"/>
</dbReference>
<comment type="similarity">
    <text evidence="7">Belongs to the binding-protein-dependent transport system permease family.</text>
</comment>
<keyword evidence="4 7" id="KW-0812">Transmembrane</keyword>
<dbReference type="PANTHER" id="PTHR30465:SF0">
    <property type="entry name" value="OLIGOPEPTIDE TRANSPORT SYSTEM PERMEASE PROTEIN APPB"/>
    <property type="match status" value="1"/>
</dbReference>
<dbReference type="InterPro" id="IPR035906">
    <property type="entry name" value="MetI-like_sf"/>
</dbReference>
<dbReference type="Pfam" id="PF00528">
    <property type="entry name" value="BPD_transp_1"/>
    <property type="match status" value="1"/>
</dbReference>
<proteinExistence type="inferred from homology"/>
<dbReference type="InterPro" id="IPR045621">
    <property type="entry name" value="BPD_transp_1_N"/>
</dbReference>
<keyword evidence="5 7" id="KW-1133">Transmembrane helix</keyword>